<reference evidence="2" key="1">
    <citation type="submission" date="2022-11" db="UniProtKB">
        <authorList>
            <consortium name="WormBaseParasite"/>
        </authorList>
    </citation>
    <scope>IDENTIFICATION</scope>
</reference>
<keyword evidence="1" id="KW-1185">Reference proteome</keyword>
<accession>A0A914Q782</accession>
<protein>
    <submittedName>
        <fullName evidence="2">Uncharacterized protein</fullName>
    </submittedName>
</protein>
<organism evidence="1 2">
    <name type="scientific">Panagrolaimus davidi</name>
    <dbReference type="NCBI Taxonomy" id="227884"/>
    <lineage>
        <taxon>Eukaryota</taxon>
        <taxon>Metazoa</taxon>
        <taxon>Ecdysozoa</taxon>
        <taxon>Nematoda</taxon>
        <taxon>Chromadorea</taxon>
        <taxon>Rhabditida</taxon>
        <taxon>Tylenchina</taxon>
        <taxon>Panagrolaimomorpha</taxon>
        <taxon>Panagrolaimoidea</taxon>
        <taxon>Panagrolaimidae</taxon>
        <taxon>Panagrolaimus</taxon>
    </lineage>
</organism>
<evidence type="ECO:0000313" key="2">
    <source>
        <dbReference type="WBParaSite" id="PDA_v2.g23005.t1"/>
    </source>
</evidence>
<dbReference type="WBParaSite" id="PDA_v2.g23005.t1">
    <property type="protein sequence ID" value="PDA_v2.g23005.t1"/>
    <property type="gene ID" value="PDA_v2.g23005"/>
</dbReference>
<sequence length="119" mass="13887">MKNPNPDARVKITNSLGKSIYCDLSRKQKHEIELIKSLIGRESDNKHSVFIYWHTNCTEPSTPSPLKKRDGVQWHLIYFKDGDIGGRRSSELNDSYFLIAEMFAEKDFFVTQYCKIKIE</sequence>
<proteinExistence type="predicted"/>
<evidence type="ECO:0000313" key="1">
    <source>
        <dbReference type="Proteomes" id="UP000887578"/>
    </source>
</evidence>
<dbReference type="Proteomes" id="UP000887578">
    <property type="component" value="Unplaced"/>
</dbReference>
<dbReference type="AlphaFoldDB" id="A0A914Q782"/>
<name>A0A914Q782_9BILA</name>